<proteinExistence type="predicted"/>
<evidence type="ECO:0000259" key="2">
    <source>
        <dbReference type="Pfam" id="PF07833"/>
    </source>
</evidence>
<name>A0A845LFF4_HELGE</name>
<dbReference type="OrthoDB" id="1803673at2"/>
<dbReference type="RefSeq" id="WP_161262231.1">
    <property type="nucleotide sequence ID" value="NZ_JAFBDC010000009.1"/>
</dbReference>
<keyword evidence="4" id="KW-1185">Reference proteome</keyword>
<dbReference type="Pfam" id="PF07833">
    <property type="entry name" value="Cu_amine_oxidN1"/>
    <property type="match status" value="1"/>
</dbReference>
<evidence type="ECO:0000313" key="4">
    <source>
        <dbReference type="Proteomes" id="UP000471031"/>
    </source>
</evidence>
<reference evidence="3 4" key="1">
    <citation type="submission" date="2020-01" db="EMBL/GenBank/DDBJ databases">
        <title>Whole genome sequence of Heliobacterium gestii DSM 11169.</title>
        <authorList>
            <person name="Kyndt J.A."/>
            <person name="Meyer T.E."/>
        </authorList>
    </citation>
    <scope>NUCLEOTIDE SEQUENCE [LARGE SCALE GENOMIC DNA]</scope>
    <source>
        <strain evidence="3 4">DSM 11169</strain>
    </source>
</reference>
<evidence type="ECO:0000313" key="3">
    <source>
        <dbReference type="EMBL" id="MZP43660.1"/>
    </source>
</evidence>
<gene>
    <name evidence="3" type="ORF">GTO89_11470</name>
</gene>
<dbReference type="Proteomes" id="UP000471031">
    <property type="component" value="Unassembled WGS sequence"/>
</dbReference>
<dbReference type="AlphaFoldDB" id="A0A845LFF4"/>
<dbReference type="EMBL" id="WXEX01000009">
    <property type="protein sequence ID" value="MZP43660.1"/>
    <property type="molecule type" value="Genomic_DNA"/>
</dbReference>
<keyword evidence="1" id="KW-0732">Signal</keyword>
<protein>
    <recommendedName>
        <fullName evidence="2">Copper amine oxidase-like N-terminal domain-containing protein</fullName>
    </recommendedName>
</protein>
<dbReference type="InterPro" id="IPR012854">
    <property type="entry name" value="Cu_amine_oxidase-like_N"/>
</dbReference>
<feature type="chain" id="PRO_5032272542" description="Copper amine oxidase-like N-terminal domain-containing protein" evidence="1">
    <location>
        <begin position="25"/>
        <end position="216"/>
    </location>
</feature>
<evidence type="ECO:0000256" key="1">
    <source>
        <dbReference type="SAM" id="SignalP"/>
    </source>
</evidence>
<accession>A0A845LFF4</accession>
<sequence length="216" mass="24015">MNKKLLFGSIALLLPALSAGVVYAASTVKLSLNYKDVPPVVPLRLDNGHIVGSVRQIVEAMGGSVEWDEAKQTISILDQRQTQIQQLESALKPADKQEAARRWAEAAMHRNGALRYALLSPELKQQQYGDYKDLNWVIGGSSPWIVSYELSEKPGNDADTATFDISYVLTDSTGQKYRSKESITIKKFTYDSHDNYANWFVTSGKLPSYDLDPVAE</sequence>
<organism evidence="3 4">
    <name type="scientific">Heliomicrobium gestii</name>
    <name type="common">Heliobacterium gestii</name>
    <dbReference type="NCBI Taxonomy" id="2699"/>
    <lineage>
        <taxon>Bacteria</taxon>
        <taxon>Bacillati</taxon>
        <taxon>Bacillota</taxon>
        <taxon>Clostridia</taxon>
        <taxon>Eubacteriales</taxon>
        <taxon>Heliobacteriaceae</taxon>
        <taxon>Heliomicrobium</taxon>
    </lineage>
</organism>
<comment type="caution">
    <text evidence="3">The sequence shown here is derived from an EMBL/GenBank/DDBJ whole genome shotgun (WGS) entry which is preliminary data.</text>
</comment>
<feature type="signal peptide" evidence="1">
    <location>
        <begin position="1"/>
        <end position="24"/>
    </location>
</feature>
<feature type="domain" description="Copper amine oxidase-like N-terminal" evidence="2">
    <location>
        <begin position="33"/>
        <end position="83"/>
    </location>
</feature>